<sequence length="906" mass="105841">MTQDESKVKIGELVDKYESAKASGKVSSYTEEDTKKNFILPLFEALGWDVYRQEEVTSEEQITGKRVDYGFYYEGRIKFYLEAKPLKADLHKEEYAKQAIRYSWNKGVTWAILTDFESLIVFNALSPEKSLHGKRYFEISYTEYLERFDQLWLLSKEAFSKNLLDTEAERQGKKLQKVSVTESLSKDLNECREKLTQALLTCNKDINSDLIDEGVQKLLDRLIFIRVAEDRQIEPSTLRPLINEWVANGRKVSLYHSMIEKFRELDAIYNSNLFSEHPFEKWEEFNGATEEVIDILYGKKSYLEYDFSIIPADVLGSVYENYLGYKMQKAPKKTNLFGEVVELGKDAKKRKEHGIYYTPQFIVNYIVKNTLGPVLDKCKNIQDLQKIKVVDPACGSGSFLVVAFQLILNKYESFGAKKDVYTKIQILKNNIYGIDLDQQAVELARLNLLLQTFDEKLKLPNLEANIKNGNSLISGTDKELKKYFGKNFRDKNPFNWEEKFPEVFKQGGFDVVIGNPPYIRNRELPESDKKFFKTKYISADGQYDIYQLFYELGINLLRDNGRIGFITSNKFTVADYGKKIREVILEKTKIISIIDVSNINVFKDASTYPYIVILEKEEKNQGNIVHSFRFDSEGTSHEQNVIFIEQDQIKETGTKNFILKKDPDFFQKIEVESVKLGEIVTIKETIHTGNIRKKLITDSPIDQACKKLLAGKDCHRYWLKWNGKYIRYDKSLIDRSRGEYANLIDPKYFEFPKILLREIALNIECYLDEEEYYTLNKVYSIQPIGEYSLYFLLAVLNSRLLSYYFRNKFEESHVQNGYLQFKKIYTSQIPIRKLSGDSKSKVQYKELEDFGEKMLLLYKGLKVEEDNSEKWLKIKEEIEKTDKKIDQKVYQLYGLTEEEIKIVEGK</sequence>
<dbReference type="PATRIC" id="fig|1619041.3.peg.777"/>
<reference evidence="10 11" key="1">
    <citation type="journal article" date="2015" name="Nature">
        <title>rRNA introns, odd ribosomes, and small enigmatic genomes across a large radiation of phyla.</title>
        <authorList>
            <person name="Brown C.T."/>
            <person name="Hug L.A."/>
            <person name="Thomas B.C."/>
            <person name="Sharon I."/>
            <person name="Castelle C.J."/>
            <person name="Singh A."/>
            <person name="Wilkins M.J."/>
            <person name="Williams K.H."/>
            <person name="Banfield J.F."/>
        </authorList>
    </citation>
    <scope>NUCLEOTIDE SEQUENCE [LARGE SCALE GENOMIC DNA]</scope>
</reference>
<dbReference type="EMBL" id="LCKX01000029">
    <property type="protein sequence ID" value="KKU06545.1"/>
    <property type="molecule type" value="Genomic_DNA"/>
</dbReference>
<evidence type="ECO:0000259" key="8">
    <source>
        <dbReference type="Pfam" id="PF07669"/>
    </source>
</evidence>
<dbReference type="Proteomes" id="UP000033999">
    <property type="component" value="Unassembled WGS sequence"/>
</dbReference>
<dbReference type="GO" id="GO:0009307">
    <property type="term" value="P:DNA restriction-modification system"/>
    <property type="evidence" value="ECO:0007669"/>
    <property type="project" value="UniProtKB-KW"/>
</dbReference>
<dbReference type="PANTHER" id="PTHR33841:SF1">
    <property type="entry name" value="DNA METHYLTRANSFERASE A"/>
    <property type="match status" value="1"/>
</dbReference>
<evidence type="ECO:0000256" key="7">
    <source>
        <dbReference type="ARBA" id="ARBA00047942"/>
    </source>
</evidence>
<dbReference type="SUPFAM" id="SSF53335">
    <property type="entry name" value="S-adenosyl-L-methionine-dependent methyltransferases"/>
    <property type="match status" value="1"/>
</dbReference>
<dbReference type="InterPro" id="IPR023135">
    <property type="entry name" value="N6_DNA_MeTrfase_TaqI_C"/>
</dbReference>
<keyword evidence="5" id="KW-0680">Restriction system</keyword>
<accession>A0A0G1QD02</accession>
<dbReference type="GO" id="GO:0032259">
    <property type="term" value="P:methylation"/>
    <property type="evidence" value="ECO:0007669"/>
    <property type="project" value="UniProtKB-KW"/>
</dbReference>
<evidence type="ECO:0000256" key="6">
    <source>
        <dbReference type="ARBA" id="ARBA00023125"/>
    </source>
</evidence>
<keyword evidence="2" id="KW-0489">Methyltransferase</keyword>
<evidence type="ECO:0000259" key="9">
    <source>
        <dbReference type="Pfam" id="PF12950"/>
    </source>
</evidence>
<dbReference type="InterPro" id="IPR050953">
    <property type="entry name" value="N4_N6_ade-DNA_methylase"/>
</dbReference>
<evidence type="ECO:0000256" key="4">
    <source>
        <dbReference type="ARBA" id="ARBA00022691"/>
    </source>
</evidence>
<dbReference type="AlphaFoldDB" id="A0A0G1QD02"/>
<name>A0A0G1QD02_9BACT</name>
<dbReference type="GO" id="GO:0009007">
    <property type="term" value="F:site-specific DNA-methyltransferase (adenine-specific) activity"/>
    <property type="evidence" value="ECO:0007669"/>
    <property type="project" value="UniProtKB-EC"/>
</dbReference>
<dbReference type="Gene3D" id="3.90.1570.30">
    <property type="match status" value="1"/>
</dbReference>
<keyword evidence="6" id="KW-0238">DNA-binding</keyword>
<dbReference type="PROSITE" id="PS00092">
    <property type="entry name" value="N6_MTASE"/>
    <property type="match status" value="1"/>
</dbReference>
<dbReference type="GO" id="GO:0003677">
    <property type="term" value="F:DNA binding"/>
    <property type="evidence" value="ECO:0007669"/>
    <property type="project" value="UniProtKB-KW"/>
</dbReference>
<proteinExistence type="predicted"/>
<dbReference type="PRINTS" id="PR00507">
    <property type="entry name" value="N12N6MTFRASE"/>
</dbReference>
<evidence type="ECO:0000313" key="10">
    <source>
        <dbReference type="EMBL" id="KKU06545.1"/>
    </source>
</evidence>
<comment type="caution">
    <text evidence="10">The sequence shown here is derived from an EMBL/GenBank/DDBJ whole genome shotgun (WGS) entry which is preliminary data.</text>
</comment>
<evidence type="ECO:0000256" key="3">
    <source>
        <dbReference type="ARBA" id="ARBA00022679"/>
    </source>
</evidence>
<keyword evidence="3" id="KW-0808">Transferase</keyword>
<dbReference type="Gene3D" id="3.90.220.10">
    <property type="entry name" value="Adenine-n6-DNA-methyltransferase Taqi, Chain A, domain 2"/>
    <property type="match status" value="1"/>
</dbReference>
<dbReference type="InterPro" id="IPR029063">
    <property type="entry name" value="SAM-dependent_MTases_sf"/>
</dbReference>
<dbReference type="Pfam" id="PF07669">
    <property type="entry name" value="Eco57I"/>
    <property type="match status" value="1"/>
</dbReference>
<evidence type="ECO:0000256" key="5">
    <source>
        <dbReference type="ARBA" id="ARBA00022747"/>
    </source>
</evidence>
<comment type="catalytic activity">
    <reaction evidence="7">
        <text>a 2'-deoxyadenosine in DNA + S-adenosyl-L-methionine = an N(6)-methyl-2'-deoxyadenosine in DNA + S-adenosyl-L-homocysteine + H(+)</text>
        <dbReference type="Rhea" id="RHEA:15197"/>
        <dbReference type="Rhea" id="RHEA-COMP:12418"/>
        <dbReference type="Rhea" id="RHEA-COMP:12419"/>
        <dbReference type="ChEBI" id="CHEBI:15378"/>
        <dbReference type="ChEBI" id="CHEBI:57856"/>
        <dbReference type="ChEBI" id="CHEBI:59789"/>
        <dbReference type="ChEBI" id="CHEBI:90615"/>
        <dbReference type="ChEBI" id="CHEBI:90616"/>
        <dbReference type="EC" id="2.1.1.72"/>
    </reaction>
</comment>
<dbReference type="InterPro" id="IPR011639">
    <property type="entry name" value="MethylTrfase_TaqI-like_dom"/>
</dbReference>
<dbReference type="EC" id="2.1.1.72" evidence="1"/>
<dbReference type="InterPro" id="IPR002052">
    <property type="entry name" value="DNA_methylase_N6_adenine_CS"/>
</dbReference>
<dbReference type="Pfam" id="PF12950">
    <property type="entry name" value="TaqI_C"/>
    <property type="match status" value="1"/>
</dbReference>
<dbReference type="PANTHER" id="PTHR33841">
    <property type="entry name" value="DNA METHYLTRANSFERASE YEEA-RELATED"/>
    <property type="match status" value="1"/>
</dbReference>
<protein>
    <recommendedName>
        <fullName evidence="1">site-specific DNA-methyltransferase (adenine-specific)</fullName>
        <ecNumber evidence="1">2.1.1.72</ecNumber>
    </recommendedName>
</protein>
<evidence type="ECO:0000313" key="11">
    <source>
        <dbReference type="Proteomes" id="UP000033999"/>
    </source>
</evidence>
<dbReference type="Gene3D" id="3.40.50.150">
    <property type="entry name" value="Vaccinia Virus protein VP39"/>
    <property type="match status" value="1"/>
</dbReference>
<keyword evidence="4" id="KW-0949">S-adenosyl-L-methionine</keyword>
<dbReference type="InterPro" id="IPR025931">
    <property type="entry name" value="TaqI_C"/>
</dbReference>
<feature type="domain" description="Type II methyltransferase M.TaqI-like" evidence="8">
    <location>
        <begin position="429"/>
        <end position="602"/>
    </location>
</feature>
<evidence type="ECO:0000256" key="2">
    <source>
        <dbReference type="ARBA" id="ARBA00022603"/>
    </source>
</evidence>
<organism evidence="10 11">
    <name type="scientific">Candidatus Magasanikbacteria bacterium GW2011_GWA2_45_39</name>
    <dbReference type="NCBI Taxonomy" id="1619041"/>
    <lineage>
        <taxon>Bacteria</taxon>
        <taxon>Candidatus Magasanikiibacteriota</taxon>
    </lineage>
</organism>
<evidence type="ECO:0000256" key="1">
    <source>
        <dbReference type="ARBA" id="ARBA00011900"/>
    </source>
</evidence>
<gene>
    <name evidence="10" type="ORF">UX10_C0029G0010</name>
</gene>
<feature type="domain" description="TaqI-like C-terminal specificity" evidence="9">
    <location>
        <begin position="707"/>
        <end position="831"/>
    </location>
</feature>